<feature type="region of interest" description="Disordered" evidence="1">
    <location>
        <begin position="471"/>
        <end position="552"/>
    </location>
</feature>
<feature type="compositionally biased region" description="Polar residues" evidence="1">
    <location>
        <begin position="62"/>
        <end position="75"/>
    </location>
</feature>
<evidence type="ECO:0000256" key="1">
    <source>
        <dbReference type="SAM" id="MobiDB-lite"/>
    </source>
</evidence>
<dbReference type="AlphaFoldDB" id="A0A7R8W2U6"/>
<feature type="compositionally biased region" description="Polar residues" evidence="1">
    <location>
        <begin position="208"/>
        <end position="223"/>
    </location>
</feature>
<gene>
    <name evidence="2" type="ORF">CTOB1V02_LOCUS1712</name>
</gene>
<feature type="compositionally biased region" description="Polar residues" evidence="1">
    <location>
        <begin position="173"/>
        <end position="186"/>
    </location>
</feature>
<feature type="compositionally biased region" description="Pro residues" evidence="1">
    <location>
        <begin position="522"/>
        <end position="531"/>
    </location>
</feature>
<accession>A0A7R8W2U6</accession>
<feature type="compositionally biased region" description="Pro residues" evidence="1">
    <location>
        <begin position="130"/>
        <end position="142"/>
    </location>
</feature>
<feature type="compositionally biased region" description="Polar residues" evidence="1">
    <location>
        <begin position="304"/>
        <end position="314"/>
    </location>
</feature>
<feature type="compositionally biased region" description="Low complexity" evidence="1">
    <location>
        <begin position="586"/>
        <end position="609"/>
    </location>
</feature>
<name>A0A7R8W2U6_9CRUS</name>
<feature type="region of interest" description="Disordered" evidence="1">
    <location>
        <begin position="1"/>
        <end position="314"/>
    </location>
</feature>
<feature type="compositionally biased region" description="Polar residues" evidence="1">
    <location>
        <begin position="442"/>
        <end position="453"/>
    </location>
</feature>
<feature type="compositionally biased region" description="Low complexity" evidence="1">
    <location>
        <begin position="477"/>
        <end position="502"/>
    </location>
</feature>
<feature type="non-terminal residue" evidence="2">
    <location>
        <position position="1"/>
    </location>
</feature>
<feature type="region of interest" description="Disordered" evidence="1">
    <location>
        <begin position="350"/>
        <end position="369"/>
    </location>
</feature>
<dbReference type="EMBL" id="OB660247">
    <property type="protein sequence ID" value="CAD7223732.1"/>
    <property type="molecule type" value="Genomic_DNA"/>
</dbReference>
<feature type="compositionally biased region" description="Low complexity" evidence="1">
    <location>
        <begin position="109"/>
        <end position="121"/>
    </location>
</feature>
<feature type="compositionally biased region" description="Basic and acidic residues" evidence="1">
    <location>
        <begin position="411"/>
        <end position="421"/>
    </location>
</feature>
<feature type="compositionally biased region" description="Low complexity" evidence="1">
    <location>
        <begin position="290"/>
        <end position="303"/>
    </location>
</feature>
<feature type="region of interest" description="Disordered" evidence="1">
    <location>
        <begin position="397"/>
        <end position="454"/>
    </location>
</feature>
<organism evidence="2">
    <name type="scientific">Cyprideis torosa</name>
    <dbReference type="NCBI Taxonomy" id="163714"/>
    <lineage>
        <taxon>Eukaryota</taxon>
        <taxon>Metazoa</taxon>
        <taxon>Ecdysozoa</taxon>
        <taxon>Arthropoda</taxon>
        <taxon>Crustacea</taxon>
        <taxon>Oligostraca</taxon>
        <taxon>Ostracoda</taxon>
        <taxon>Podocopa</taxon>
        <taxon>Podocopida</taxon>
        <taxon>Cytherocopina</taxon>
        <taxon>Cytheroidea</taxon>
        <taxon>Cytherideidae</taxon>
        <taxon>Cyprideis</taxon>
    </lineage>
</organism>
<feature type="compositionally biased region" description="Low complexity" evidence="1">
    <location>
        <begin position="41"/>
        <end position="60"/>
    </location>
</feature>
<reference evidence="2" key="1">
    <citation type="submission" date="2020-11" db="EMBL/GenBank/DDBJ databases">
        <authorList>
            <person name="Tran Van P."/>
        </authorList>
    </citation>
    <scope>NUCLEOTIDE SEQUENCE</scope>
</reference>
<sequence length="609" mass="63212">MNVINEPTTSKTADLRAGLSSPASSVGSPIGSCSVQLRRGSPSVSHTPSASSSRPRPASTGFPPSSTPNGSTLHHASNGFHYLNSPARTLGEGNGSSAFTSPVIHNRLSPPSSGAHPSAAPRLSRGGSPFIPPSPHPPPPMSPVKDPKSPHRNLLRSLPQPPCTPPAPPSPFKGQQQDPYPTNSSLDLPYRGYDGSEKVKATPIFLNSPESPHQSSNGGSTSPFLVDERLHTPPSPTTTLDDHLPAPFKTRILKSAFSAAAPANRNQRKSPPSMSSSKEEWIKRLPPTPLSSALLSACPAAPSKQTPSSAAIESSQGDYANFLSTETSPAIRSFSDSGLDRLVDTPRSSAGAMTVVSGHHQSRSLESATTQIKNIRNSEARPKSAVDLGQAAHPVLESSKRALSPGGPNNKEGRLGPEGARDSPLCVEGKCRSKRRGGGVGNSTAIPINSTGNPLYLPTFLSKNTNAYRLPVRHNNSLGGSSSDDTRSSSGHASMSTSHGSSPPTPVIETTSAAITTVLLSSPPPPPPTQPLPHQSTPKALTEFPLRNADGSAAAGLDEIRAAIEELQLRSSEVGRTGAKRGSGESGASYSTSSSYSSRSESEAGGSVE</sequence>
<protein>
    <submittedName>
        <fullName evidence="2">Uncharacterized protein</fullName>
    </submittedName>
</protein>
<feature type="compositionally biased region" description="Polar residues" evidence="1">
    <location>
        <begin position="21"/>
        <end position="35"/>
    </location>
</feature>
<evidence type="ECO:0000313" key="2">
    <source>
        <dbReference type="EMBL" id="CAD7223732.1"/>
    </source>
</evidence>
<proteinExistence type="predicted"/>
<feature type="region of interest" description="Disordered" evidence="1">
    <location>
        <begin position="567"/>
        <end position="609"/>
    </location>
</feature>
<feature type="compositionally biased region" description="Pro residues" evidence="1">
    <location>
        <begin position="159"/>
        <end position="171"/>
    </location>
</feature>
<feature type="compositionally biased region" description="Polar residues" evidence="1">
    <location>
        <begin position="1"/>
        <end position="12"/>
    </location>
</feature>